<organism evidence="2 3">
    <name type="scientific">Massilia haematophila</name>
    <dbReference type="NCBI Taxonomy" id="457923"/>
    <lineage>
        <taxon>Bacteria</taxon>
        <taxon>Pseudomonadati</taxon>
        <taxon>Pseudomonadota</taxon>
        <taxon>Betaproteobacteria</taxon>
        <taxon>Burkholderiales</taxon>
        <taxon>Oxalobacteraceae</taxon>
        <taxon>Telluria group</taxon>
        <taxon>Massilia</taxon>
    </lineage>
</organism>
<comment type="caution">
    <text evidence="2">The sequence shown here is derived from an EMBL/GenBank/DDBJ whole genome shotgun (WGS) entry which is preliminary data.</text>
</comment>
<gene>
    <name evidence="2" type="ORF">ACFOPH_13395</name>
</gene>
<dbReference type="Proteomes" id="UP001595665">
    <property type="component" value="Unassembled WGS sequence"/>
</dbReference>
<dbReference type="EC" id="2.4.-.-" evidence="2"/>
<evidence type="ECO:0000313" key="2">
    <source>
        <dbReference type="EMBL" id="MFC3459229.1"/>
    </source>
</evidence>
<accession>A0ABV7PJB2</accession>
<dbReference type="Pfam" id="PF00535">
    <property type="entry name" value="Glycos_transf_2"/>
    <property type="match status" value="2"/>
</dbReference>
<proteinExistence type="predicted"/>
<keyword evidence="3" id="KW-1185">Reference proteome</keyword>
<keyword evidence="2" id="KW-0808">Transferase</keyword>
<sequence length="762" mass="85313">MKVQTPATSGFTRLKKRVFRHAKPMIRKLWPMYTVGDWRPAHELQPVPGLPGHYESVGADPHFRLAHQVPAGWYMFEAKLRLPNASVHARIYPDTGSGESEDTAFSLRLHSERLCKRLVYLPADARLRFDPLSAPGSFGLEQLRLVRVGAAFARTRLRRKLAARHPLHAAGAAAASDEQLWADYCKVFEAGSELVSYADWIERTEQPRLTSASEQRAVAAQWQWKPVMSIVVPTYNTDPVMLRACLDSVLAQGYPHWELCIADDASTQTQVRAILDGYAQQDARIKVAYRPVNGHIVAASNSALALASGEFVVLLDHDDELAPHALFEVVKALQTRPSAQLVYSDEDKLDPKGRRCAPYFKPDFSPDLLYSQNYISHLGVYRRELVQAVGGFRAGYEGSQDYDLVLRCVARIADARDIVHVPQVLYHWRMAEGSTASGQEQKAYTTEAARRALQDHFDSTGQPVAVSVIAPGLYRQHWAIPAPAPLVSLIVPTRDCHDVLKTCIDSIVQKTSYANYEILVVDNQSSCPRTLAYMAELEAADRVRVLRYDQPFNYSAINNFAARQARGSILGLINNDVEVISPDWLSEMVSHALRADIGCVGAKLYYPNDTIQHAGVVCGIGGVAGHSHKYRPREDDGYFSRLRIVHNTSAVTAAALLLRREVFEQVGGLDETGLRVAFNDVDLCLKVMQAGYRNLFTPFAELYHHESVSRGSDETPEKRERFKRECAVMQARWPEVLARDPYYNPNLTLQREDYSLDLATEA</sequence>
<dbReference type="PANTHER" id="PTHR43179:SF7">
    <property type="entry name" value="RHAMNOSYLTRANSFERASE WBBL"/>
    <property type="match status" value="1"/>
</dbReference>
<dbReference type="GO" id="GO:0016757">
    <property type="term" value="F:glycosyltransferase activity"/>
    <property type="evidence" value="ECO:0007669"/>
    <property type="project" value="UniProtKB-KW"/>
</dbReference>
<dbReference type="InterPro" id="IPR029044">
    <property type="entry name" value="Nucleotide-diphossugar_trans"/>
</dbReference>
<name>A0ABV7PJB2_9BURK</name>
<dbReference type="PANTHER" id="PTHR43179">
    <property type="entry name" value="RHAMNOSYLTRANSFERASE WBBL"/>
    <property type="match status" value="1"/>
</dbReference>
<dbReference type="InterPro" id="IPR001173">
    <property type="entry name" value="Glyco_trans_2-like"/>
</dbReference>
<dbReference type="Gene3D" id="3.90.550.10">
    <property type="entry name" value="Spore Coat Polysaccharide Biosynthesis Protein SpsA, Chain A"/>
    <property type="match status" value="2"/>
</dbReference>
<feature type="domain" description="Glycosyltransferase 2-like" evidence="1">
    <location>
        <begin position="488"/>
        <end position="664"/>
    </location>
</feature>
<dbReference type="CDD" id="cd04186">
    <property type="entry name" value="GT_2_like_c"/>
    <property type="match status" value="1"/>
</dbReference>
<dbReference type="EMBL" id="JBHRVV010000001">
    <property type="protein sequence ID" value="MFC3459229.1"/>
    <property type="molecule type" value="Genomic_DNA"/>
</dbReference>
<evidence type="ECO:0000313" key="3">
    <source>
        <dbReference type="Proteomes" id="UP001595665"/>
    </source>
</evidence>
<dbReference type="RefSeq" id="WP_379735750.1">
    <property type="nucleotide sequence ID" value="NZ_JBHRVV010000001.1"/>
</dbReference>
<protein>
    <submittedName>
        <fullName evidence="2">Glycosyltransferase family 2 protein</fullName>
        <ecNumber evidence="2">2.4.-.-</ecNumber>
    </submittedName>
</protein>
<dbReference type="CDD" id="cd04184">
    <property type="entry name" value="GT2_RfbC_Mx_like"/>
    <property type="match status" value="1"/>
</dbReference>
<evidence type="ECO:0000259" key="1">
    <source>
        <dbReference type="Pfam" id="PF00535"/>
    </source>
</evidence>
<keyword evidence="2" id="KW-0328">Glycosyltransferase</keyword>
<feature type="domain" description="Glycosyltransferase 2-like" evidence="1">
    <location>
        <begin position="229"/>
        <end position="388"/>
    </location>
</feature>
<dbReference type="SUPFAM" id="SSF53448">
    <property type="entry name" value="Nucleotide-diphospho-sugar transferases"/>
    <property type="match status" value="2"/>
</dbReference>
<reference evidence="3" key="1">
    <citation type="journal article" date="2019" name="Int. J. Syst. Evol. Microbiol.">
        <title>The Global Catalogue of Microorganisms (GCM) 10K type strain sequencing project: providing services to taxonomists for standard genome sequencing and annotation.</title>
        <authorList>
            <consortium name="The Broad Institute Genomics Platform"/>
            <consortium name="The Broad Institute Genome Sequencing Center for Infectious Disease"/>
            <person name="Wu L."/>
            <person name="Ma J."/>
        </authorList>
    </citation>
    <scope>NUCLEOTIDE SEQUENCE [LARGE SCALE GENOMIC DNA]</scope>
    <source>
        <strain evidence="3">CCM 7480</strain>
    </source>
</reference>